<feature type="repeat" description="WD" evidence="11">
    <location>
        <begin position="664"/>
        <end position="695"/>
    </location>
</feature>
<dbReference type="InterPro" id="IPR011047">
    <property type="entry name" value="Quinoprotein_ADH-like_sf"/>
</dbReference>
<evidence type="ECO:0000256" key="6">
    <source>
        <dbReference type="ARBA" id="ARBA00022490"/>
    </source>
</evidence>
<dbReference type="InterPro" id="IPR020472">
    <property type="entry name" value="WD40_PAC1"/>
</dbReference>
<dbReference type="InterPro" id="IPR037289">
    <property type="entry name" value="Elp2"/>
</dbReference>
<evidence type="ECO:0000256" key="4">
    <source>
        <dbReference type="ARBA" id="ARBA00005881"/>
    </source>
</evidence>
<keyword evidence="13" id="KW-1185">Reference proteome</keyword>
<sequence length="813" mass="88207">MSATSLYISASTNRQHHAGHCAPGSGLVAFASHKYIALWDTQNQDGRGVYATLPGHNAEVTCVRFLDDDALLSADEAGELILWTRSPDGQARCMRDLDVLTTLTLPQWILAARTKAHERTVSALTVYAGVIVTGSSDATLKVWSLQTDDDKGASSQIQHVQTLDLRGRFAIDVQIDTLPGTSVLVMAVGTTDRNVGIFTRSEGQSDFTHALSLPGHDDWVRSLSFSHSINPHGQTLSLASGSQDGTIRLWQFASASTKPQTGLEDAADDLLDAFEASLDEVGDEGGRQISLKRHTLGVKAADGSTKTYHVTFDALLVGHEAGVTSVAWRPGAPILLSTSTDSSVILWTNDSASGLWINAQRFGDIGGQKLGGFVGGLWASRGMDALAWGWTGGWRRWREVENGKKWEEVEAITGHQGTVRGLCWSPDGSYLVSTSYDQSTRIHGPVPVASGAEVWHELARPQVHGYDLVAAAFVNPLQFVSVADERVARVFDAPRRFTTLLDNLGTVAVAAETTASRPVAASVPPLQLSNKAECVDAAEEEDSSLDNLARVPFEGELASRTLWPETEKVFGHGYELIAIGASHAGELIATACKSTSAEHAVVRVYETNTWQQVGKPLEGHVLTVTRIRWSPDDLFILTVSRDRSWRLFGPRTADNHYPPCASTPKAHARIVWDCAWAHDGSFFVTVARDKTARVWTSTDESRMQWTDVATIKLDDAGTAVDILPADASSSRIHMAVGHENGKVNVYTSEKGVPQKWTVFAKLDSSIAGIDHIYQLAWRPKKSGGREMQAGEGMATLALCSEDKMLRLLDVRLD</sequence>
<comment type="similarity">
    <text evidence="4">Belongs to the WD repeat ELP2 family.</text>
</comment>
<comment type="subcellular location">
    <subcellularLocation>
        <location evidence="2">Cytoplasm</location>
    </subcellularLocation>
    <subcellularLocation>
        <location evidence="1">Nucleus</location>
    </subcellularLocation>
</comment>
<dbReference type="STRING" id="1314781.A0A165QR41"/>
<dbReference type="AlphaFoldDB" id="A0A165QR41"/>
<dbReference type="FunCoup" id="A0A165QR41">
    <property type="interactions" value="597"/>
</dbReference>
<dbReference type="SUPFAM" id="SSF50998">
    <property type="entry name" value="Quinoprotein alcohol dehydrogenase-like"/>
    <property type="match status" value="1"/>
</dbReference>
<evidence type="ECO:0000256" key="5">
    <source>
        <dbReference type="ARBA" id="ARBA00020267"/>
    </source>
</evidence>
<dbReference type="PROSITE" id="PS50082">
    <property type="entry name" value="WD_REPEATS_2"/>
    <property type="match status" value="6"/>
</dbReference>
<evidence type="ECO:0000256" key="9">
    <source>
        <dbReference type="ARBA" id="ARBA00022737"/>
    </source>
</evidence>
<dbReference type="EMBL" id="KV425882">
    <property type="protein sequence ID" value="KZW03964.1"/>
    <property type="molecule type" value="Genomic_DNA"/>
</dbReference>
<feature type="repeat" description="WD" evidence="11">
    <location>
        <begin position="412"/>
        <end position="442"/>
    </location>
</feature>
<keyword evidence="9" id="KW-0677">Repeat</keyword>
<dbReference type="GO" id="GO:0005634">
    <property type="term" value="C:nucleus"/>
    <property type="evidence" value="ECO:0007669"/>
    <property type="project" value="UniProtKB-SubCell"/>
</dbReference>
<evidence type="ECO:0000256" key="1">
    <source>
        <dbReference type="ARBA" id="ARBA00004123"/>
    </source>
</evidence>
<dbReference type="Proteomes" id="UP000077266">
    <property type="component" value="Unassembled WGS sequence"/>
</dbReference>
<dbReference type="SMART" id="SM00320">
    <property type="entry name" value="WD40"/>
    <property type="match status" value="8"/>
</dbReference>
<dbReference type="InterPro" id="IPR015943">
    <property type="entry name" value="WD40/YVTN_repeat-like_dom_sf"/>
</dbReference>
<accession>A0A165QR41</accession>
<gene>
    <name evidence="12" type="ORF">EXIGLDRAFT_663354</name>
</gene>
<dbReference type="FunFam" id="2.130.10.10:FF:000400">
    <property type="entry name" value="Elongator acetyltransferase complex subunit 2"/>
    <property type="match status" value="1"/>
</dbReference>
<dbReference type="UniPathway" id="UPA00988"/>
<evidence type="ECO:0000313" key="12">
    <source>
        <dbReference type="EMBL" id="KZW03964.1"/>
    </source>
</evidence>
<reference evidence="12 13" key="1">
    <citation type="journal article" date="2016" name="Mol. Biol. Evol.">
        <title>Comparative Genomics of Early-Diverging Mushroom-Forming Fungi Provides Insights into the Origins of Lignocellulose Decay Capabilities.</title>
        <authorList>
            <person name="Nagy L.G."/>
            <person name="Riley R."/>
            <person name="Tritt A."/>
            <person name="Adam C."/>
            <person name="Daum C."/>
            <person name="Floudas D."/>
            <person name="Sun H."/>
            <person name="Yadav J.S."/>
            <person name="Pangilinan J."/>
            <person name="Larsson K.H."/>
            <person name="Matsuura K."/>
            <person name="Barry K."/>
            <person name="Labutti K."/>
            <person name="Kuo R."/>
            <person name="Ohm R.A."/>
            <person name="Bhattacharya S.S."/>
            <person name="Shirouzu T."/>
            <person name="Yoshinaga Y."/>
            <person name="Martin F.M."/>
            <person name="Grigoriev I.V."/>
            <person name="Hibbett D.S."/>
        </authorList>
    </citation>
    <scope>NUCLEOTIDE SEQUENCE [LARGE SCALE GENOMIC DNA]</scope>
    <source>
        <strain evidence="12 13">HHB12029</strain>
    </source>
</reference>
<evidence type="ECO:0000256" key="7">
    <source>
        <dbReference type="ARBA" id="ARBA00022574"/>
    </source>
</evidence>
<keyword evidence="8" id="KW-0819">tRNA processing</keyword>
<dbReference type="Gene3D" id="2.130.10.10">
    <property type="entry name" value="YVTN repeat-like/Quinoprotein amine dehydrogenase"/>
    <property type="match status" value="4"/>
</dbReference>
<organism evidence="12 13">
    <name type="scientific">Exidia glandulosa HHB12029</name>
    <dbReference type="NCBI Taxonomy" id="1314781"/>
    <lineage>
        <taxon>Eukaryota</taxon>
        <taxon>Fungi</taxon>
        <taxon>Dikarya</taxon>
        <taxon>Basidiomycota</taxon>
        <taxon>Agaricomycotina</taxon>
        <taxon>Agaricomycetes</taxon>
        <taxon>Auriculariales</taxon>
        <taxon>Exidiaceae</taxon>
        <taxon>Exidia</taxon>
    </lineage>
</organism>
<evidence type="ECO:0000256" key="2">
    <source>
        <dbReference type="ARBA" id="ARBA00004496"/>
    </source>
</evidence>
<dbReference type="OrthoDB" id="27911at2759"/>
<dbReference type="PROSITE" id="PS50294">
    <property type="entry name" value="WD_REPEATS_REGION"/>
    <property type="match status" value="4"/>
</dbReference>
<feature type="repeat" description="WD" evidence="11">
    <location>
        <begin position="114"/>
        <end position="153"/>
    </location>
</feature>
<dbReference type="Pfam" id="PF00400">
    <property type="entry name" value="WD40"/>
    <property type="match status" value="7"/>
</dbReference>
<name>A0A165QR41_EXIGL</name>
<feature type="repeat" description="WD" evidence="11">
    <location>
        <begin position="213"/>
        <end position="260"/>
    </location>
</feature>
<dbReference type="PANTHER" id="PTHR44111">
    <property type="entry name" value="ELONGATOR COMPLEX PROTEIN 2"/>
    <property type="match status" value="1"/>
</dbReference>
<evidence type="ECO:0000256" key="11">
    <source>
        <dbReference type="PROSITE-ProRule" id="PRU00221"/>
    </source>
</evidence>
<dbReference type="GO" id="GO:0002098">
    <property type="term" value="P:tRNA wobble uridine modification"/>
    <property type="evidence" value="ECO:0007669"/>
    <property type="project" value="InterPro"/>
</dbReference>
<dbReference type="InterPro" id="IPR036322">
    <property type="entry name" value="WD40_repeat_dom_sf"/>
</dbReference>
<keyword evidence="6" id="KW-0963">Cytoplasm</keyword>
<proteinExistence type="inferred from homology"/>
<protein>
    <recommendedName>
        <fullName evidence="5">Elongator complex protein 2</fullName>
    </recommendedName>
</protein>
<evidence type="ECO:0000313" key="13">
    <source>
        <dbReference type="Proteomes" id="UP000077266"/>
    </source>
</evidence>
<dbReference type="GO" id="GO:0005737">
    <property type="term" value="C:cytoplasm"/>
    <property type="evidence" value="ECO:0007669"/>
    <property type="project" value="UniProtKB-SubCell"/>
</dbReference>
<feature type="repeat" description="WD" evidence="11">
    <location>
        <begin position="316"/>
        <end position="347"/>
    </location>
</feature>
<evidence type="ECO:0000256" key="3">
    <source>
        <dbReference type="ARBA" id="ARBA00005043"/>
    </source>
</evidence>
<comment type="pathway">
    <text evidence="3">tRNA modification; 5-methoxycarbonylmethyl-2-thiouridine-tRNA biosynthesis.</text>
</comment>
<dbReference type="InterPro" id="IPR001680">
    <property type="entry name" value="WD40_rpt"/>
</dbReference>
<dbReference type="InParanoid" id="A0A165QR41"/>
<feature type="repeat" description="WD" evidence="11">
    <location>
        <begin position="617"/>
        <end position="648"/>
    </location>
</feature>
<dbReference type="GO" id="GO:0033588">
    <property type="term" value="C:elongator holoenzyme complex"/>
    <property type="evidence" value="ECO:0007669"/>
    <property type="project" value="InterPro"/>
</dbReference>
<keyword evidence="10" id="KW-0539">Nucleus</keyword>
<keyword evidence="7 11" id="KW-0853">WD repeat</keyword>
<evidence type="ECO:0000256" key="8">
    <source>
        <dbReference type="ARBA" id="ARBA00022694"/>
    </source>
</evidence>
<evidence type="ECO:0000256" key="10">
    <source>
        <dbReference type="ARBA" id="ARBA00023242"/>
    </source>
</evidence>
<dbReference type="SUPFAM" id="SSF50978">
    <property type="entry name" value="WD40 repeat-like"/>
    <property type="match status" value="1"/>
</dbReference>
<dbReference type="PANTHER" id="PTHR44111:SF1">
    <property type="entry name" value="ELONGATOR COMPLEX PROTEIN 2"/>
    <property type="match status" value="1"/>
</dbReference>
<dbReference type="PRINTS" id="PR00320">
    <property type="entry name" value="GPROTEINBRPT"/>
</dbReference>